<evidence type="ECO:0000313" key="2">
    <source>
        <dbReference type="EMBL" id="CAI9162727.1"/>
    </source>
</evidence>
<dbReference type="Proteomes" id="UP001176941">
    <property type="component" value="Chromosome 21"/>
</dbReference>
<feature type="compositionally biased region" description="Pro residues" evidence="1">
    <location>
        <begin position="128"/>
        <end position="148"/>
    </location>
</feature>
<evidence type="ECO:0008006" key="4">
    <source>
        <dbReference type="Google" id="ProtNLM"/>
    </source>
</evidence>
<organism evidence="2 3">
    <name type="scientific">Rangifer tarandus platyrhynchus</name>
    <name type="common">Svalbard reindeer</name>
    <dbReference type="NCBI Taxonomy" id="3082113"/>
    <lineage>
        <taxon>Eukaryota</taxon>
        <taxon>Metazoa</taxon>
        <taxon>Chordata</taxon>
        <taxon>Craniata</taxon>
        <taxon>Vertebrata</taxon>
        <taxon>Euteleostomi</taxon>
        <taxon>Mammalia</taxon>
        <taxon>Eutheria</taxon>
        <taxon>Laurasiatheria</taxon>
        <taxon>Artiodactyla</taxon>
        <taxon>Ruminantia</taxon>
        <taxon>Pecora</taxon>
        <taxon>Cervidae</taxon>
        <taxon>Odocoileinae</taxon>
        <taxon>Rangifer</taxon>
    </lineage>
</organism>
<feature type="compositionally biased region" description="Low complexity" evidence="1">
    <location>
        <begin position="223"/>
        <end position="239"/>
    </location>
</feature>
<gene>
    <name evidence="2" type="ORF">MRATA1EN1_LOCUS11689</name>
</gene>
<sequence length="272" mass="27797">MKGLKAAGRDKGLFLRTSVHRSVEGGGPGPGLKDPPYTPRLQPAPRSSGPPGLPPVPNPPKLKATLPGLLAPLEQAKGPELALPPPFPVGPASPAPSCAARPGTGAGSPGRRFQGTGGEEEEPAGPAARPPSRPEPAPPPLHPNPGPGRSPSGRPRRPALTGRRSPPGREQERRRGIQRLRPGPGRSAARRSTAPPPAAARAEPKGSSLLAAPGINGRPSWQRLGAPPERARRAPGAALETSVRVPEALPGGCSAPGIRGCWARPGRALGSR</sequence>
<reference evidence="2" key="1">
    <citation type="submission" date="2023-04" db="EMBL/GenBank/DDBJ databases">
        <authorList>
            <consortium name="ELIXIR-Norway"/>
        </authorList>
    </citation>
    <scope>NUCLEOTIDE SEQUENCE [LARGE SCALE GENOMIC DNA]</scope>
</reference>
<feature type="compositionally biased region" description="Pro residues" evidence="1">
    <location>
        <begin position="82"/>
        <end position="94"/>
    </location>
</feature>
<feature type="compositionally biased region" description="Low complexity" evidence="1">
    <location>
        <begin position="179"/>
        <end position="193"/>
    </location>
</feature>
<name>A0ABN8YMC6_RANTA</name>
<dbReference type="PRINTS" id="PR01217">
    <property type="entry name" value="PRICHEXTENSN"/>
</dbReference>
<proteinExistence type="predicted"/>
<protein>
    <recommendedName>
        <fullName evidence="4">Basic proline-rich protein-like</fullName>
    </recommendedName>
</protein>
<feature type="compositionally biased region" description="Pro residues" evidence="1">
    <location>
        <begin position="51"/>
        <end position="60"/>
    </location>
</feature>
<feature type="region of interest" description="Disordered" evidence="1">
    <location>
        <begin position="1"/>
        <end position="239"/>
    </location>
</feature>
<accession>A0ABN8YMC6</accession>
<keyword evidence="3" id="KW-1185">Reference proteome</keyword>
<evidence type="ECO:0000313" key="3">
    <source>
        <dbReference type="Proteomes" id="UP001176941"/>
    </source>
</evidence>
<evidence type="ECO:0000256" key="1">
    <source>
        <dbReference type="SAM" id="MobiDB-lite"/>
    </source>
</evidence>
<dbReference type="EMBL" id="OX459957">
    <property type="protein sequence ID" value="CAI9162727.1"/>
    <property type="molecule type" value="Genomic_DNA"/>
</dbReference>